<dbReference type="AlphaFoldDB" id="A0A4Y2VFC9"/>
<evidence type="ECO:0000313" key="3">
    <source>
        <dbReference type="Proteomes" id="UP000499080"/>
    </source>
</evidence>
<reference evidence="2 3" key="1">
    <citation type="journal article" date="2019" name="Sci. Rep.">
        <title>Orb-weaving spider Araneus ventricosus genome elucidates the spidroin gene catalogue.</title>
        <authorList>
            <person name="Kono N."/>
            <person name="Nakamura H."/>
            <person name="Ohtoshi R."/>
            <person name="Moran D.A.P."/>
            <person name="Shinohara A."/>
            <person name="Yoshida Y."/>
            <person name="Fujiwara M."/>
            <person name="Mori M."/>
            <person name="Tomita M."/>
            <person name="Arakawa K."/>
        </authorList>
    </citation>
    <scope>NUCLEOTIDE SEQUENCE [LARGE SCALE GENOMIC DNA]</scope>
</reference>
<feature type="compositionally biased region" description="Acidic residues" evidence="1">
    <location>
        <begin position="43"/>
        <end position="56"/>
    </location>
</feature>
<feature type="compositionally biased region" description="Basic and acidic residues" evidence="1">
    <location>
        <begin position="57"/>
        <end position="66"/>
    </location>
</feature>
<evidence type="ECO:0000313" key="2">
    <source>
        <dbReference type="EMBL" id="GBO23995.1"/>
    </source>
</evidence>
<gene>
    <name evidence="2" type="ORF">AVEN_274702_1</name>
</gene>
<sequence length="232" mass="25724">VAGDSSGRKDDSMSREYHLHPVDDVVTPPHSDTTGSDDYYLLMDDDDDDQWTDDIEDRASSIRRMLEEEEEEEYDSDEGGGGGGSSLQTYYDRSPGEVYTIPEEEEEMVSPMMVSQGVAWDGELNPDTASSLLRWRGEHKAQVEGTVALMQIINGNRQQLIDNNSNSTFGVSNTNSQQIMTAIALSSPASQLVPQTKLQNPPSFQLPPFIYPNSTGRDVAWNNPVHSVYLLS</sequence>
<dbReference type="Proteomes" id="UP000499080">
    <property type="component" value="Unassembled WGS sequence"/>
</dbReference>
<organism evidence="2 3">
    <name type="scientific">Araneus ventricosus</name>
    <name type="common">Orbweaver spider</name>
    <name type="synonym">Epeira ventricosa</name>
    <dbReference type="NCBI Taxonomy" id="182803"/>
    <lineage>
        <taxon>Eukaryota</taxon>
        <taxon>Metazoa</taxon>
        <taxon>Ecdysozoa</taxon>
        <taxon>Arthropoda</taxon>
        <taxon>Chelicerata</taxon>
        <taxon>Arachnida</taxon>
        <taxon>Araneae</taxon>
        <taxon>Araneomorphae</taxon>
        <taxon>Entelegynae</taxon>
        <taxon>Araneoidea</taxon>
        <taxon>Araneidae</taxon>
        <taxon>Araneus</taxon>
    </lineage>
</organism>
<keyword evidence="3" id="KW-1185">Reference proteome</keyword>
<feature type="region of interest" description="Disordered" evidence="1">
    <location>
        <begin position="1"/>
        <end position="92"/>
    </location>
</feature>
<accession>A0A4Y2VFC9</accession>
<feature type="non-terminal residue" evidence="2">
    <location>
        <position position="1"/>
    </location>
</feature>
<feature type="compositionally biased region" description="Acidic residues" evidence="1">
    <location>
        <begin position="67"/>
        <end position="78"/>
    </location>
</feature>
<protein>
    <submittedName>
        <fullName evidence="2">Uncharacterized protein</fullName>
    </submittedName>
</protein>
<comment type="caution">
    <text evidence="2">The sequence shown here is derived from an EMBL/GenBank/DDBJ whole genome shotgun (WGS) entry which is preliminary data.</text>
</comment>
<name>A0A4Y2VFC9_ARAVE</name>
<evidence type="ECO:0000256" key="1">
    <source>
        <dbReference type="SAM" id="MobiDB-lite"/>
    </source>
</evidence>
<proteinExistence type="predicted"/>
<feature type="compositionally biased region" description="Basic and acidic residues" evidence="1">
    <location>
        <begin position="1"/>
        <end position="23"/>
    </location>
</feature>
<dbReference type="EMBL" id="BGPR01047005">
    <property type="protein sequence ID" value="GBO23995.1"/>
    <property type="molecule type" value="Genomic_DNA"/>
</dbReference>